<dbReference type="GO" id="GO:1902025">
    <property type="term" value="P:nitrate import"/>
    <property type="evidence" value="ECO:0007669"/>
    <property type="project" value="TreeGrafter"/>
</dbReference>
<dbReference type="InterPro" id="IPR033250">
    <property type="entry name" value="CEP"/>
</dbReference>
<evidence type="ECO:0000256" key="2">
    <source>
        <dbReference type="ARBA" id="ARBA00008963"/>
    </source>
</evidence>
<evidence type="ECO:0000256" key="9">
    <source>
        <dbReference type="SAM" id="Phobius"/>
    </source>
</evidence>
<dbReference type="Proteomes" id="UP001157418">
    <property type="component" value="Unassembled WGS sequence"/>
</dbReference>
<keyword evidence="11" id="KW-1185">Reference proteome</keyword>
<reference evidence="10 11" key="1">
    <citation type="submission" date="2022-01" db="EMBL/GenBank/DDBJ databases">
        <authorList>
            <person name="Xiong W."/>
            <person name="Schranz E."/>
        </authorList>
    </citation>
    <scope>NUCLEOTIDE SEQUENCE [LARGE SCALE GENOMIC DNA]</scope>
</reference>
<keyword evidence="4" id="KW-0964">Secreted</keyword>
<gene>
    <name evidence="10" type="ORF">LVIROSA_LOCUS1264</name>
</gene>
<dbReference type="PANTHER" id="PTHR33348:SF44">
    <property type="entry name" value="PRECURSOR OF CEP6"/>
    <property type="match status" value="1"/>
</dbReference>
<dbReference type="GO" id="GO:0005179">
    <property type="term" value="F:hormone activity"/>
    <property type="evidence" value="ECO:0007669"/>
    <property type="project" value="UniProtKB-KW"/>
</dbReference>
<feature type="region of interest" description="Disordered" evidence="8">
    <location>
        <begin position="34"/>
        <end position="103"/>
    </location>
</feature>
<keyword evidence="3" id="KW-0052">Apoplast</keyword>
<comment type="caution">
    <text evidence="10">The sequence shown here is derived from an EMBL/GenBank/DDBJ whole genome shotgun (WGS) entry which is preliminary data.</text>
</comment>
<organism evidence="10 11">
    <name type="scientific">Lactuca virosa</name>
    <dbReference type="NCBI Taxonomy" id="75947"/>
    <lineage>
        <taxon>Eukaryota</taxon>
        <taxon>Viridiplantae</taxon>
        <taxon>Streptophyta</taxon>
        <taxon>Embryophyta</taxon>
        <taxon>Tracheophyta</taxon>
        <taxon>Spermatophyta</taxon>
        <taxon>Magnoliopsida</taxon>
        <taxon>eudicotyledons</taxon>
        <taxon>Gunneridae</taxon>
        <taxon>Pentapetalae</taxon>
        <taxon>asterids</taxon>
        <taxon>campanulids</taxon>
        <taxon>Asterales</taxon>
        <taxon>Asteraceae</taxon>
        <taxon>Cichorioideae</taxon>
        <taxon>Cichorieae</taxon>
        <taxon>Lactucinae</taxon>
        <taxon>Lactuca</taxon>
    </lineage>
</organism>
<dbReference type="EMBL" id="CAKMRJ010000001">
    <property type="protein sequence ID" value="CAH1413297.1"/>
    <property type="molecule type" value="Genomic_DNA"/>
</dbReference>
<evidence type="ECO:0000313" key="11">
    <source>
        <dbReference type="Proteomes" id="UP001157418"/>
    </source>
</evidence>
<comment type="subcellular location">
    <subcellularLocation>
        <location evidence="1">Secreted</location>
        <location evidence="1">Extracellular space</location>
        <location evidence="1">Apoplast</location>
    </subcellularLocation>
</comment>
<proteinExistence type="inferred from homology"/>
<dbReference type="GO" id="GO:2000280">
    <property type="term" value="P:regulation of root development"/>
    <property type="evidence" value="ECO:0007669"/>
    <property type="project" value="TreeGrafter"/>
</dbReference>
<keyword evidence="6" id="KW-0732">Signal</keyword>
<comment type="similarity">
    <text evidence="2">Belongs to the C-terminally encoded plant signaling peptide (CEP) family.</text>
</comment>
<sequence length="103" mass="11256">MVHFQIYPCVFFLLLITFHGLIPLFDGRKLKDVTAFRPTTPGNSPGAGHSFTENRPYLRSKEVESNVSGIHHPTSESATGFRPTKPGNSPGAGHSIHNQTAMP</sequence>
<evidence type="ECO:0000256" key="3">
    <source>
        <dbReference type="ARBA" id="ARBA00022523"/>
    </source>
</evidence>
<dbReference type="PANTHER" id="PTHR33348">
    <property type="entry name" value="PRECURSOR OF CEP5"/>
    <property type="match status" value="1"/>
</dbReference>
<dbReference type="GO" id="GO:0006995">
    <property type="term" value="P:cellular response to nitrogen starvation"/>
    <property type="evidence" value="ECO:0007669"/>
    <property type="project" value="UniProtKB-ARBA"/>
</dbReference>
<keyword evidence="9" id="KW-0812">Transmembrane</keyword>
<dbReference type="AlphaFoldDB" id="A0AAU9LI91"/>
<protein>
    <submittedName>
        <fullName evidence="10">Uncharacterized protein</fullName>
    </submittedName>
</protein>
<evidence type="ECO:0000256" key="8">
    <source>
        <dbReference type="SAM" id="MobiDB-lite"/>
    </source>
</evidence>
<dbReference type="GO" id="GO:0048046">
    <property type="term" value="C:apoplast"/>
    <property type="evidence" value="ECO:0007669"/>
    <property type="project" value="UniProtKB-SubCell"/>
</dbReference>
<keyword evidence="9" id="KW-0472">Membrane</keyword>
<evidence type="ECO:0000313" key="10">
    <source>
        <dbReference type="EMBL" id="CAH1413297.1"/>
    </source>
</evidence>
<dbReference type="GO" id="GO:1901371">
    <property type="term" value="P:regulation of leaf morphogenesis"/>
    <property type="evidence" value="ECO:0007669"/>
    <property type="project" value="TreeGrafter"/>
</dbReference>
<name>A0AAU9LI91_9ASTR</name>
<accession>A0AAU9LI91</accession>
<keyword evidence="5" id="KW-0372">Hormone</keyword>
<evidence type="ECO:0000256" key="6">
    <source>
        <dbReference type="ARBA" id="ARBA00022729"/>
    </source>
</evidence>
<feature type="transmembrane region" description="Helical" evidence="9">
    <location>
        <begin position="6"/>
        <end position="25"/>
    </location>
</feature>
<keyword evidence="9" id="KW-1133">Transmembrane helix</keyword>
<evidence type="ECO:0000256" key="1">
    <source>
        <dbReference type="ARBA" id="ARBA00004271"/>
    </source>
</evidence>
<keyword evidence="7" id="KW-0379">Hydroxylation</keyword>
<dbReference type="GO" id="GO:0048364">
    <property type="term" value="P:root development"/>
    <property type="evidence" value="ECO:0007669"/>
    <property type="project" value="InterPro"/>
</dbReference>
<evidence type="ECO:0000256" key="5">
    <source>
        <dbReference type="ARBA" id="ARBA00022702"/>
    </source>
</evidence>
<evidence type="ECO:0000256" key="7">
    <source>
        <dbReference type="ARBA" id="ARBA00023278"/>
    </source>
</evidence>
<evidence type="ECO:0000256" key="4">
    <source>
        <dbReference type="ARBA" id="ARBA00022525"/>
    </source>
</evidence>